<dbReference type="STRING" id="1796497.GCE9029_04339"/>
<evidence type="ECO:0000313" key="2">
    <source>
        <dbReference type="EMBL" id="CZF84333.1"/>
    </source>
</evidence>
<feature type="domain" description="Beta-lactamase-related" evidence="1">
    <location>
        <begin position="52"/>
        <end position="236"/>
    </location>
</feature>
<accession>A0A128FBY9</accession>
<name>A0A128FBY9_9GAMM</name>
<protein>
    <submittedName>
        <fullName evidence="2">Penicillin-binding protein 4</fullName>
    </submittedName>
</protein>
<proteinExistence type="predicted"/>
<evidence type="ECO:0000313" key="3">
    <source>
        <dbReference type="Proteomes" id="UP000071641"/>
    </source>
</evidence>
<keyword evidence="3" id="KW-1185">Reference proteome</keyword>
<dbReference type="PANTHER" id="PTHR46825:SF9">
    <property type="entry name" value="BETA-LACTAMASE-RELATED DOMAIN-CONTAINING PROTEIN"/>
    <property type="match status" value="1"/>
</dbReference>
<evidence type="ECO:0000259" key="1">
    <source>
        <dbReference type="Pfam" id="PF00144"/>
    </source>
</evidence>
<dbReference type="EMBL" id="FIZX01000005">
    <property type="protein sequence ID" value="CZF84333.1"/>
    <property type="molecule type" value="Genomic_DNA"/>
</dbReference>
<dbReference type="Gene3D" id="3.40.710.10">
    <property type="entry name" value="DD-peptidase/beta-lactamase superfamily"/>
    <property type="match status" value="1"/>
</dbReference>
<sequence>MTPDGRNQLDSTTAVFAAIFQHRDAFLGDAATFSADSSIQSLENSPSQKSLPIGSITKLFTLVGILILSHQKKLVLTNPVCAYFDQDDRYPLPPEATILDVLSHRVSFGDYVKESYDAGKSLSMLTKKDIETHIQLKTGVEVLEKPVYSNSCYFLLGLLIERVAEMPWEAFTQTFIFDPAGMKTARFTTEACGHEYGEEGYVEQTELLLNIAFSAGAICCSASDLLRFVKALRKDVFFPLPMLTLLLKSSSLSAHVDNDEEKGTYFIDGNVPGIEASLIFTSDFTQAAAAISQYDTGQVDKLATCLLSEEPLSAQFKYDKAKFSLQLATGEYHLSEEDRKELLKYLPEDSLAFFCTITLVESGGAFSVRYGDGSESLLIFNDSIGFKDRHRPIRFKRYIQDGALHMNYKECIGLKLQQY</sequence>
<reference evidence="3" key="1">
    <citation type="submission" date="2016-02" db="EMBL/GenBank/DDBJ databases">
        <authorList>
            <person name="Rodrigo-Torres Lidia"/>
            <person name="Arahal R.David."/>
        </authorList>
    </citation>
    <scope>NUCLEOTIDE SEQUENCE [LARGE SCALE GENOMIC DNA]</scope>
    <source>
        <strain evidence="3">CECT 9029</strain>
    </source>
</reference>
<dbReference type="OrthoDB" id="9799367at2"/>
<dbReference type="RefSeq" id="WP_062666812.1">
    <property type="nucleotide sequence ID" value="NZ_FIZX01000005.1"/>
</dbReference>
<dbReference type="InterPro" id="IPR050491">
    <property type="entry name" value="AmpC-like"/>
</dbReference>
<organism evidence="2 3">
    <name type="scientific">Grimontia celer</name>
    <dbReference type="NCBI Taxonomy" id="1796497"/>
    <lineage>
        <taxon>Bacteria</taxon>
        <taxon>Pseudomonadati</taxon>
        <taxon>Pseudomonadota</taxon>
        <taxon>Gammaproteobacteria</taxon>
        <taxon>Vibrionales</taxon>
        <taxon>Vibrionaceae</taxon>
        <taxon>Grimontia</taxon>
    </lineage>
</organism>
<dbReference type="AlphaFoldDB" id="A0A128FBY9"/>
<dbReference type="SUPFAM" id="SSF56601">
    <property type="entry name" value="beta-lactamase/transpeptidase-like"/>
    <property type="match status" value="1"/>
</dbReference>
<dbReference type="PANTHER" id="PTHR46825">
    <property type="entry name" value="D-ALANYL-D-ALANINE-CARBOXYPEPTIDASE/ENDOPEPTIDASE AMPH"/>
    <property type="match status" value="1"/>
</dbReference>
<gene>
    <name evidence="2" type="primary">pbpE</name>
    <name evidence="2" type="ORF">GCE9029_04339</name>
</gene>
<dbReference type="InterPro" id="IPR001466">
    <property type="entry name" value="Beta-lactam-related"/>
</dbReference>
<dbReference type="Proteomes" id="UP000071641">
    <property type="component" value="Unassembled WGS sequence"/>
</dbReference>
<dbReference type="InterPro" id="IPR012338">
    <property type="entry name" value="Beta-lactam/transpept-like"/>
</dbReference>
<dbReference type="Pfam" id="PF00144">
    <property type="entry name" value="Beta-lactamase"/>
    <property type="match status" value="1"/>
</dbReference>